<dbReference type="CDD" id="cd03809">
    <property type="entry name" value="GT4_MtfB-like"/>
    <property type="match status" value="1"/>
</dbReference>
<name>A0A444MUV3_9SPHI</name>
<proteinExistence type="predicted"/>
<dbReference type="PANTHER" id="PTHR46401">
    <property type="entry name" value="GLYCOSYLTRANSFERASE WBBK-RELATED"/>
    <property type="match status" value="1"/>
</dbReference>
<dbReference type="AlphaFoldDB" id="A0A444MUV3"/>
<keyword evidence="5" id="KW-1185">Reference proteome</keyword>
<dbReference type="GO" id="GO:0009103">
    <property type="term" value="P:lipopolysaccharide biosynthetic process"/>
    <property type="evidence" value="ECO:0007669"/>
    <property type="project" value="TreeGrafter"/>
</dbReference>
<evidence type="ECO:0000259" key="2">
    <source>
        <dbReference type="Pfam" id="PF00534"/>
    </source>
</evidence>
<dbReference type="Gene3D" id="3.40.50.2000">
    <property type="entry name" value="Glycogen Phosphorylase B"/>
    <property type="match status" value="2"/>
</dbReference>
<dbReference type="InterPro" id="IPR028098">
    <property type="entry name" value="Glyco_trans_4-like_N"/>
</dbReference>
<evidence type="ECO:0000313" key="4">
    <source>
        <dbReference type="EMBL" id="RWY57412.1"/>
    </source>
</evidence>
<evidence type="ECO:0000313" key="5">
    <source>
        <dbReference type="Proteomes" id="UP000286701"/>
    </source>
</evidence>
<evidence type="ECO:0000259" key="3">
    <source>
        <dbReference type="Pfam" id="PF13439"/>
    </source>
</evidence>
<dbReference type="SUPFAM" id="SSF53756">
    <property type="entry name" value="UDP-Glycosyltransferase/glycogen phosphorylase"/>
    <property type="match status" value="1"/>
</dbReference>
<reference evidence="4 5" key="1">
    <citation type="submission" date="2019-01" db="EMBL/GenBank/DDBJ databases">
        <title>Mucilaginibacter antarcticum sp. nov., isolated from antarctic soil.</title>
        <authorList>
            <person name="Yan Y.-Q."/>
            <person name="Du Z.-J."/>
        </authorList>
    </citation>
    <scope>NUCLEOTIDE SEQUENCE [LARGE SCALE GENOMIC DNA]</scope>
    <source>
        <strain evidence="4 5">F01003</strain>
    </source>
</reference>
<dbReference type="Pfam" id="PF13439">
    <property type="entry name" value="Glyco_transf_4"/>
    <property type="match status" value="1"/>
</dbReference>
<dbReference type="RefSeq" id="WP_128531918.1">
    <property type="nucleotide sequence ID" value="NZ_SBIW01000001.1"/>
</dbReference>
<feature type="domain" description="Glycosyltransferase subfamily 4-like N-terminal" evidence="3">
    <location>
        <begin position="66"/>
        <end position="177"/>
    </location>
</feature>
<dbReference type="OrthoDB" id="9801609at2"/>
<organism evidence="4 5">
    <name type="scientific">Mucilaginibacter gilvus</name>
    <dbReference type="NCBI Taxonomy" id="2305909"/>
    <lineage>
        <taxon>Bacteria</taxon>
        <taxon>Pseudomonadati</taxon>
        <taxon>Bacteroidota</taxon>
        <taxon>Sphingobacteriia</taxon>
        <taxon>Sphingobacteriales</taxon>
        <taxon>Sphingobacteriaceae</taxon>
        <taxon>Mucilaginibacter</taxon>
    </lineage>
</organism>
<dbReference type="InterPro" id="IPR001296">
    <property type="entry name" value="Glyco_trans_1"/>
</dbReference>
<dbReference type="GO" id="GO:0016757">
    <property type="term" value="F:glycosyltransferase activity"/>
    <property type="evidence" value="ECO:0007669"/>
    <property type="project" value="InterPro"/>
</dbReference>
<dbReference type="EMBL" id="SBIW01000001">
    <property type="protein sequence ID" value="RWY57412.1"/>
    <property type="molecule type" value="Genomic_DNA"/>
</dbReference>
<accession>A0A444MUV3</accession>
<protein>
    <submittedName>
        <fullName evidence="4">Glycosyltransferase family 1 protein</fullName>
    </submittedName>
</protein>
<feature type="domain" description="Glycosyl transferase family 1" evidence="2">
    <location>
        <begin position="198"/>
        <end position="348"/>
    </location>
</feature>
<dbReference type="Pfam" id="PF00534">
    <property type="entry name" value="Glycos_transf_1"/>
    <property type="match status" value="1"/>
</dbReference>
<evidence type="ECO:0000256" key="1">
    <source>
        <dbReference type="ARBA" id="ARBA00022679"/>
    </source>
</evidence>
<dbReference type="Proteomes" id="UP000286701">
    <property type="component" value="Unassembled WGS sequence"/>
</dbReference>
<sequence>MKIGYDAKRAFLNNTGLGNFSRWLIKTTAAHYPENTYLLYTPKLKPNKWRDFFADFTNIKTITPAGKYLTALWRSKGVVSNLKRDGIDIYHGLSYELPLGIGHTGIKTVVSIHDLIFLRFPQYYGWINRLIYTAKTKRACKTADRIIAISERTKQDLIELLNIDENKIDVVYQGCAPEFGIERSSEEKAAVKQKYSLPGRFMLNVGTIEQRKNLMLLAKALPYLKTAIPVVVVGKATAYLDEVKVFLTANNLTDQMQFRHKVSFDDLPAVYQSAELFVYPSRYEGFGIPILEALVSSVPVIAATGSCLEEAGGEFSRYIGPDDEKALAKQIDDVLSNDATRQLMIKKGLIYAQRFQDRNLAAQLMNIYKQVIAHA</sequence>
<dbReference type="PANTHER" id="PTHR46401:SF2">
    <property type="entry name" value="GLYCOSYLTRANSFERASE WBBK-RELATED"/>
    <property type="match status" value="1"/>
</dbReference>
<comment type="caution">
    <text evidence="4">The sequence shown here is derived from an EMBL/GenBank/DDBJ whole genome shotgun (WGS) entry which is preliminary data.</text>
</comment>
<gene>
    <name evidence="4" type="ORF">EPL05_02445</name>
</gene>
<keyword evidence="1 4" id="KW-0808">Transferase</keyword>